<keyword evidence="1" id="KW-0732">Signal</keyword>
<evidence type="ECO:0000313" key="3">
    <source>
        <dbReference type="Proteomes" id="UP000248311"/>
    </source>
</evidence>
<comment type="caution">
    <text evidence="2">The sequence shown here is derived from an EMBL/GenBank/DDBJ whole genome shotgun (WGS) entry which is preliminary data.</text>
</comment>
<dbReference type="AlphaFoldDB" id="A0A318SXH0"/>
<name>A0A318SXH0_9RHOB</name>
<feature type="signal peptide" evidence="1">
    <location>
        <begin position="1"/>
        <end position="22"/>
    </location>
</feature>
<feature type="chain" id="PRO_5016425978" evidence="1">
    <location>
        <begin position="23"/>
        <end position="121"/>
    </location>
</feature>
<keyword evidence="3" id="KW-1185">Reference proteome</keyword>
<evidence type="ECO:0000256" key="1">
    <source>
        <dbReference type="SAM" id="SignalP"/>
    </source>
</evidence>
<dbReference type="EMBL" id="QJTE01000001">
    <property type="protein sequence ID" value="PYE86122.1"/>
    <property type="molecule type" value="Genomic_DNA"/>
</dbReference>
<reference evidence="2 3" key="1">
    <citation type="submission" date="2018-06" db="EMBL/GenBank/DDBJ databases">
        <title>Genomic Encyclopedia of Type Strains, Phase III (KMG-III): the genomes of soil and plant-associated and newly described type strains.</title>
        <authorList>
            <person name="Whitman W."/>
        </authorList>
    </citation>
    <scope>NUCLEOTIDE SEQUENCE [LARGE SCALE GENOMIC DNA]</scope>
    <source>
        <strain evidence="2 3">CECT 9025</strain>
    </source>
</reference>
<protein>
    <submittedName>
        <fullName evidence="2">Uncharacterized protein</fullName>
    </submittedName>
</protein>
<organism evidence="2 3">
    <name type="scientific">Pseudoroseicyclus aestuarii</name>
    <dbReference type="NCBI Taxonomy" id="1795041"/>
    <lineage>
        <taxon>Bacteria</taxon>
        <taxon>Pseudomonadati</taxon>
        <taxon>Pseudomonadota</taxon>
        <taxon>Alphaproteobacteria</taxon>
        <taxon>Rhodobacterales</taxon>
        <taxon>Paracoccaceae</taxon>
        <taxon>Pseudoroseicyclus</taxon>
    </lineage>
</organism>
<dbReference type="RefSeq" id="WP_110813114.1">
    <property type="nucleotide sequence ID" value="NZ_QJTE01000001.1"/>
</dbReference>
<dbReference type="Proteomes" id="UP000248311">
    <property type="component" value="Unassembled WGS sequence"/>
</dbReference>
<evidence type="ECO:0000313" key="2">
    <source>
        <dbReference type="EMBL" id="PYE86122.1"/>
    </source>
</evidence>
<proteinExistence type="predicted"/>
<sequence>MTLAKAALLAALAAPLPAAALAVTCEVAQQCRAGECTATPGLTLEIDEGPEMLSYVTPNDVRVEMQQGSAPGERPLIGFVQRNSGGLMTMGLAEDGTLAMQALEPIDGGLEVFTFHGSCGV</sequence>
<accession>A0A318SXH0</accession>
<gene>
    <name evidence="2" type="ORF">DFP88_101798</name>
</gene>